<feature type="compositionally biased region" description="Gly residues" evidence="3">
    <location>
        <begin position="1937"/>
        <end position="1952"/>
    </location>
</feature>
<dbReference type="Proteomes" id="UP000051952">
    <property type="component" value="Unassembled WGS sequence"/>
</dbReference>
<dbReference type="InterPro" id="IPR001680">
    <property type="entry name" value="WD40_rpt"/>
</dbReference>
<feature type="compositionally biased region" description="Polar residues" evidence="3">
    <location>
        <begin position="1255"/>
        <end position="1273"/>
    </location>
</feature>
<keyword evidence="2" id="KW-0853">WD repeat</keyword>
<feature type="region of interest" description="Disordered" evidence="3">
    <location>
        <begin position="1496"/>
        <end position="1576"/>
    </location>
</feature>
<feature type="compositionally biased region" description="Basic and acidic residues" evidence="3">
    <location>
        <begin position="1499"/>
        <end position="1514"/>
    </location>
</feature>
<dbReference type="Gene3D" id="2.130.10.10">
    <property type="entry name" value="YVTN repeat-like/Quinoprotein amine dehydrogenase"/>
    <property type="match status" value="3"/>
</dbReference>
<feature type="repeat" description="WD" evidence="2">
    <location>
        <begin position="480"/>
        <end position="521"/>
    </location>
</feature>
<dbReference type="SUPFAM" id="SSF50978">
    <property type="entry name" value="WD40 repeat-like"/>
    <property type="match status" value="2"/>
</dbReference>
<feature type="region of interest" description="Disordered" evidence="3">
    <location>
        <begin position="2180"/>
        <end position="2210"/>
    </location>
</feature>
<organism evidence="5 6">
    <name type="scientific">Bodo saltans</name>
    <name type="common">Flagellated protozoan</name>
    <dbReference type="NCBI Taxonomy" id="75058"/>
    <lineage>
        <taxon>Eukaryota</taxon>
        <taxon>Discoba</taxon>
        <taxon>Euglenozoa</taxon>
        <taxon>Kinetoplastea</taxon>
        <taxon>Metakinetoplastina</taxon>
        <taxon>Eubodonida</taxon>
        <taxon>Bodonidae</taxon>
        <taxon>Bodo</taxon>
    </lineage>
</organism>
<feature type="repeat" description="WD" evidence="2">
    <location>
        <begin position="172"/>
        <end position="213"/>
    </location>
</feature>
<evidence type="ECO:0000313" key="5">
    <source>
        <dbReference type="EMBL" id="CUG88950.1"/>
    </source>
</evidence>
<feature type="region of interest" description="Disordered" evidence="3">
    <location>
        <begin position="1610"/>
        <end position="1656"/>
    </location>
</feature>
<dbReference type="PANTHER" id="PTHR44324:SF5">
    <property type="entry name" value="EF-HAND DOMAIN-CONTAINING PROTEIN"/>
    <property type="match status" value="1"/>
</dbReference>
<dbReference type="GO" id="GO:0005509">
    <property type="term" value="F:calcium ion binding"/>
    <property type="evidence" value="ECO:0007669"/>
    <property type="project" value="InterPro"/>
</dbReference>
<feature type="region of interest" description="Disordered" evidence="3">
    <location>
        <begin position="1676"/>
        <end position="1695"/>
    </location>
</feature>
<feature type="region of interest" description="Disordered" evidence="3">
    <location>
        <begin position="1218"/>
        <end position="1299"/>
    </location>
</feature>
<feature type="repeat" description="WD" evidence="2">
    <location>
        <begin position="438"/>
        <end position="470"/>
    </location>
</feature>
<protein>
    <submittedName>
        <fullName evidence="5">WD40 repeat-containing protein, putative</fullName>
    </submittedName>
</protein>
<feature type="compositionally biased region" description="Low complexity" evidence="3">
    <location>
        <begin position="1630"/>
        <end position="1648"/>
    </location>
</feature>
<dbReference type="InterPro" id="IPR011992">
    <property type="entry name" value="EF-hand-dom_pair"/>
</dbReference>
<evidence type="ECO:0000256" key="3">
    <source>
        <dbReference type="SAM" id="MobiDB-lite"/>
    </source>
</evidence>
<feature type="region of interest" description="Disordered" evidence="3">
    <location>
        <begin position="1815"/>
        <end position="1901"/>
    </location>
</feature>
<reference evidence="6" key="1">
    <citation type="submission" date="2015-09" db="EMBL/GenBank/DDBJ databases">
        <authorList>
            <consortium name="Pathogen Informatics"/>
        </authorList>
    </citation>
    <scope>NUCLEOTIDE SEQUENCE [LARGE SCALE GENOMIC DNA]</scope>
    <source>
        <strain evidence="6">Lake Konstanz</strain>
    </source>
</reference>
<accession>A0A0S4JF94</accession>
<feature type="compositionally biased region" description="Polar residues" evidence="3">
    <location>
        <begin position="1611"/>
        <end position="1629"/>
    </location>
</feature>
<feature type="region of interest" description="Disordered" evidence="3">
    <location>
        <begin position="816"/>
        <end position="854"/>
    </location>
</feature>
<feature type="compositionally biased region" description="Low complexity" evidence="3">
    <location>
        <begin position="1549"/>
        <end position="1561"/>
    </location>
</feature>
<feature type="compositionally biased region" description="Low complexity" evidence="3">
    <location>
        <begin position="838"/>
        <end position="854"/>
    </location>
</feature>
<feature type="compositionally biased region" description="Low complexity" evidence="3">
    <location>
        <begin position="1719"/>
        <end position="1729"/>
    </location>
</feature>
<dbReference type="InterPro" id="IPR015943">
    <property type="entry name" value="WD40/YVTN_repeat-like_dom_sf"/>
</dbReference>
<feature type="compositionally biased region" description="Low complexity" evidence="3">
    <location>
        <begin position="2200"/>
        <end position="2210"/>
    </location>
</feature>
<feature type="domain" description="EF-hand" evidence="4">
    <location>
        <begin position="115"/>
        <end position="150"/>
    </location>
</feature>
<feature type="compositionally biased region" description="Pro residues" evidence="3">
    <location>
        <begin position="1825"/>
        <end position="1834"/>
    </location>
</feature>
<keyword evidence="1" id="KW-0677">Repeat</keyword>
<evidence type="ECO:0000256" key="1">
    <source>
        <dbReference type="ARBA" id="ARBA00022737"/>
    </source>
</evidence>
<dbReference type="SMART" id="SM00320">
    <property type="entry name" value="WD40"/>
    <property type="match status" value="7"/>
</dbReference>
<feature type="region of interest" description="Disordered" evidence="3">
    <location>
        <begin position="1936"/>
        <end position="2068"/>
    </location>
</feature>
<feature type="compositionally biased region" description="Polar residues" evidence="3">
    <location>
        <begin position="1854"/>
        <end position="1871"/>
    </location>
</feature>
<feature type="region of interest" description="Disordered" evidence="3">
    <location>
        <begin position="630"/>
        <end position="678"/>
    </location>
</feature>
<dbReference type="VEuPathDB" id="TriTrypDB:BSAL_18375"/>
<dbReference type="Pfam" id="PF00400">
    <property type="entry name" value="WD40"/>
    <property type="match status" value="2"/>
</dbReference>
<dbReference type="InterPro" id="IPR002048">
    <property type="entry name" value="EF_hand_dom"/>
</dbReference>
<proteinExistence type="predicted"/>
<name>A0A0S4JF94_BODSA</name>
<feature type="compositionally biased region" description="Basic residues" evidence="3">
    <location>
        <begin position="1530"/>
        <end position="1543"/>
    </location>
</feature>
<feature type="region of interest" description="Disordered" evidence="3">
    <location>
        <begin position="1372"/>
        <end position="1407"/>
    </location>
</feature>
<keyword evidence="6" id="KW-1185">Reference proteome</keyword>
<sequence length="2210" mass="235054">MSSANKLAFYLGGGTSPLRSGSPASPSSPTTGGGAFNSHHGNKKFPSHTAKERWHDVMRKMKLQMAHLGRSPMVPVSKIESLKTLFTDARSGKLIELDHDTFCESMSEALKGRNFTQDELSKWFSDMDVDLSNGVSWEEFTSFMISAASSFGEENVRSKEFLPDLIASTPTSVMHKDSVKRLVTNKMCPYVISGGYDGLVKLWRPQNGGHVFSINNNIYSAAHEAIPAGSVVPVSPIMDIAFNMRGTHCFVAAADRSVNIYDGKTFSLTRKFVGVVADSIETAYWKPNHLGCDGVPDINSKRFAAAASGITTSFRSVESAEVSLLLSMTETPSTLDIATPLENEVLFFGTHDGSIMAYPSLRHSVLPDIPKLAHYRDIHTEPISKMRYEPKLRALITASWDTSICLTSPETGQCIHRLPGHNQQAQDYGSNMVSDTLDIGHKKIALDFAFSPAHHLLATVGADRTVLLWNPMFRLPVASLRGHSGPLCSVAVDEIDNLLLTMDICGVVKTWDLRMNRCLQTIGGSGSESGGGGGGAGSQSSATSASAECKLDTPSAMIYAPEHHRIFCAGRSLSSYTVRRAQTHFHPTHIGHCEGIISYAAFPDTSSIVTADANVLMRWNVRNGKRQSLWDINPPSADGGDMLTRASDAGSGSGLVISSQQKKNREGKQQQEDPSAAAAAAAQKISTIACFERDASQRRIFAMTMDGALISFNPTNGQELRRLELASYLTDEPFRVVHLCNAHNTLRAIAVVTAREVIFVSEDIDEVTGLMPYGPFGRVLAPKTTVSSGTASGPLASQGPVQQCFFSGVREHGRPPAGHLSPFPGVHHIRHPPSPALQHTTKQPPTTPEQQQSPHQSCRCYYYYLQPNNNGSFFGGSTTTMASTTLHRGGGAATPSVAGSGGSSLVSSAVEDIVYLKSLDLFITCVGDNHMFFWDLRSGQLKMQFCTNLQPEECILSLASGEDSEPFVSYDTALSKKGAAVASFTGGTAGAGGVSLKHMIKKRSQAGANGGILGVKGTIKSFSQLLEEALMLRDDGTLGLVVNTEGIGEAQTGYITDNLVDDEERRQNAVSNKQKQDHLTTNHNTSRRHRLLISGCDWGFVYVWDVSRIPASTAPASAFLGGLPMAGNGSFATPPAAAQSAYGPPVLLSVFRAHNAPITRLSFFDTERLLCTMSTVDCYVKTFHLKGSYVGHFGQRMPYWFRDATTFGADAFSVAMDDTSQQTPRYPPSSAPSTAPSNPVSKAPVVVAAGRRRASGQTSPMPSSATILQTPKETPNVPISAAALTGGGATSRPSTRQLDSPAASLFNSSFFATSVPKTILGKHAVESPHDMSSFAQVPAGVDAFEGAVSAHSVMSPSFAAFSTSGGAKVAFPLSTGGKRRTSLGGAGDGSNRSPHGDSDRATPSADFGASTSAAYHWTSPTSALTEEELKAAKELSRSVAPKGLAAKEGESNLRPLLFRKKRLSIRATSTETLEQIQQRKPRHTASVVGDVHMFLKSSPRGDDDALDEVGRSSDGDPAIGGTTSGEVVGHGRRRTTLGRRRVSHDHTNSSDNNNPPMMMMPLTKRRSSRSSSPMQSLEPLNVPVFLDDDTTTAGGNLRKGVGGDGALMSAATPQHQRHQSLLLSTPQRRSTPPILTTPPSTTLAASAHSGGGGATPTPVPQSLLVPPPALRALLVKTPTGSDGGGGHHNSGHSTPLLQQNAITSSFSTQAQTPRAHAHSGGTTTVSSSSPLISTLQPSSTTAATVGLLGTPRRAAAAGALLASTKPPPSPKFGSFGGAAGGGQFMTPRTIVNNNGTASPSTPMYSMFASNEDPLAGSFGARRKPPLAPPPPPASPLGHLVAATSEINSGGGGSTSQFLQQQPMSNTSSTFVTPRGPDRSSTPTPRVLQQQGVDGSTPQDIRQMSGIPVLKGSSSPAGPFDGDDGEDDALFTQWSITAGGGSGGGRGGGGGGFLLTALDDNDERGGGGPVITQRHSEQHAGGLTRSHSVPLSRRLPDSVSVLTRSSDKYRSRTSLSMLPTDATVGPQDPHHHSSNHLHKSLFGSPAASHSSFPASPSQSPSSSPRRRPHFVGGLERSVVHKATAILHHAAVAQSNRKGETSVEHRVDRVTRLIRDRELLKYHPLMIRSSLLQDNDSMKEEVAIMPSAWTSRASSLLKTHDFELQDIQRRFWSPKGKEISKAKLLKWNTDPKSMFGADPRKQQQQQQQQQPQ</sequence>
<dbReference type="InterPro" id="IPR051242">
    <property type="entry name" value="WD-EF-hand_domain"/>
</dbReference>
<dbReference type="OrthoDB" id="515012at2759"/>
<dbReference type="InterPro" id="IPR036322">
    <property type="entry name" value="WD40_repeat_dom_sf"/>
</dbReference>
<gene>
    <name evidence="5" type="ORF">BSAL_18375</name>
</gene>
<feature type="compositionally biased region" description="Low complexity" evidence="3">
    <location>
        <begin position="1231"/>
        <end position="1249"/>
    </location>
</feature>
<dbReference type="SUPFAM" id="SSF47473">
    <property type="entry name" value="EF-hand"/>
    <property type="match status" value="1"/>
</dbReference>
<feature type="region of interest" description="Disordered" evidence="3">
    <location>
        <begin position="1706"/>
        <end position="1736"/>
    </location>
</feature>
<dbReference type="PANTHER" id="PTHR44324">
    <property type="entry name" value="WD40 REPEAT DOMAIN 95"/>
    <property type="match status" value="1"/>
</dbReference>
<feature type="compositionally biased region" description="Low complexity" evidence="3">
    <location>
        <begin position="2039"/>
        <end position="2062"/>
    </location>
</feature>
<feature type="compositionally biased region" description="Low complexity" evidence="3">
    <location>
        <begin position="20"/>
        <end position="30"/>
    </location>
</feature>
<dbReference type="EMBL" id="CYKH01001689">
    <property type="protein sequence ID" value="CUG88950.1"/>
    <property type="molecule type" value="Genomic_DNA"/>
</dbReference>
<dbReference type="PROSITE" id="PS50082">
    <property type="entry name" value="WD_REPEATS_2"/>
    <property type="match status" value="3"/>
</dbReference>
<feature type="compositionally biased region" description="Polar residues" evidence="3">
    <location>
        <begin position="1878"/>
        <end position="1901"/>
    </location>
</feature>
<evidence type="ECO:0000256" key="2">
    <source>
        <dbReference type="PROSITE-ProRule" id="PRU00221"/>
    </source>
</evidence>
<evidence type="ECO:0000259" key="4">
    <source>
        <dbReference type="PROSITE" id="PS50222"/>
    </source>
</evidence>
<feature type="region of interest" description="Disordered" evidence="3">
    <location>
        <begin position="15"/>
        <end position="50"/>
    </location>
</feature>
<evidence type="ECO:0000313" key="6">
    <source>
        <dbReference type="Proteomes" id="UP000051952"/>
    </source>
</evidence>
<dbReference type="PROSITE" id="PS50222">
    <property type="entry name" value="EF_HAND_2"/>
    <property type="match status" value="1"/>
</dbReference>